<dbReference type="PANTHER" id="PTHR19446">
    <property type="entry name" value="REVERSE TRANSCRIPTASES"/>
    <property type="match status" value="1"/>
</dbReference>
<dbReference type="Proteomes" id="UP000092600">
    <property type="component" value="Unassembled WGS sequence"/>
</dbReference>
<gene>
    <name evidence="2" type="ORF">ACMD2_01993</name>
</gene>
<sequence>MNMFSDLIANLAVIDLPISNQNFTWSNMQRAPTLAKLDRFLITTEWDQDFPHCTVSALPRITSDHTPLILNTGGTQSTRRRRFRFERVWLSREDFSTSVPIWWNEVTSERSAILTLSAKLRHCRTRMKEWCRTKFHSISNAIRSFQEEIRSIDHLEEIDTLSPEVRDKRVNLKAQLQLILKEEEILWKSRAKQHWLKEGDGNTKFFHAVANGRKRSNEIHYIVDDNGNHIVNEAQKNSYFYHTFKRLFGSDEVGPASFGDWADLYRVDFLSDPDSLTGPFTIDEIKKATFQLGSEKAPGPDGFPLIFFQHFWETVKDVIFNIFTDLQENNLYTAPTDFSYVCLIPKKEGACHANDFRPICLMNGIQKIISKVLANRIATVLPTIISSSQSAFIKDRLLADSFVTASELLNWCAKSGKECVSIKVDFEKAYDNVRWSFLQSILRWLGFRKIIQTLLAVVEKCDELSWWSDIWIDETPLSTRFPGLFGKIINREVTVGDGVSLPEASLLTPPLRITTYSGQIDSLGESVTGAAVLDAGDVRRIWVQIAAIWWVIWTERNRIIFGEGSPDASRALERVVALIKDWTDAMEI</sequence>
<dbReference type="SUPFAM" id="SSF56219">
    <property type="entry name" value="DNase I-like"/>
    <property type="match status" value="1"/>
</dbReference>
<dbReference type="InterPro" id="IPR036691">
    <property type="entry name" value="Endo/exonu/phosph_ase_sf"/>
</dbReference>
<feature type="domain" description="Reverse transcriptase" evidence="1">
    <location>
        <begin position="344"/>
        <end position="457"/>
    </location>
</feature>
<dbReference type="Gene3D" id="3.60.10.10">
    <property type="entry name" value="Endonuclease/exonuclease/phosphatase"/>
    <property type="match status" value="1"/>
</dbReference>
<protein>
    <submittedName>
        <fullName evidence="2">Transposon TX1 uncharacterized 149 kDa protein</fullName>
    </submittedName>
</protein>
<dbReference type="Pfam" id="PF00078">
    <property type="entry name" value="RVT_1"/>
    <property type="match status" value="1"/>
</dbReference>
<accession>A0A199W4L5</accession>
<evidence type="ECO:0000313" key="3">
    <source>
        <dbReference type="Proteomes" id="UP000092600"/>
    </source>
</evidence>
<dbReference type="STRING" id="4615.A0A199W4L5"/>
<name>A0A199W4L5_ANACO</name>
<evidence type="ECO:0000313" key="2">
    <source>
        <dbReference type="EMBL" id="OAY84432.1"/>
    </source>
</evidence>
<organism evidence="2 3">
    <name type="scientific">Ananas comosus</name>
    <name type="common">Pineapple</name>
    <name type="synonym">Ananas ananas</name>
    <dbReference type="NCBI Taxonomy" id="4615"/>
    <lineage>
        <taxon>Eukaryota</taxon>
        <taxon>Viridiplantae</taxon>
        <taxon>Streptophyta</taxon>
        <taxon>Embryophyta</taxon>
        <taxon>Tracheophyta</taxon>
        <taxon>Spermatophyta</taxon>
        <taxon>Magnoliopsida</taxon>
        <taxon>Liliopsida</taxon>
        <taxon>Poales</taxon>
        <taxon>Bromeliaceae</taxon>
        <taxon>Bromelioideae</taxon>
        <taxon>Ananas</taxon>
    </lineage>
</organism>
<dbReference type="AlphaFoldDB" id="A0A199W4L5"/>
<comment type="caution">
    <text evidence="2">The sequence shown here is derived from an EMBL/GenBank/DDBJ whole genome shotgun (WGS) entry which is preliminary data.</text>
</comment>
<evidence type="ECO:0000259" key="1">
    <source>
        <dbReference type="Pfam" id="PF00078"/>
    </source>
</evidence>
<reference evidence="2 3" key="1">
    <citation type="journal article" date="2016" name="DNA Res.">
        <title>The draft genome of MD-2 pineapple using hybrid error correction of long reads.</title>
        <authorList>
            <person name="Redwan R.M."/>
            <person name="Saidin A."/>
            <person name="Kumar S.V."/>
        </authorList>
    </citation>
    <scope>NUCLEOTIDE SEQUENCE [LARGE SCALE GENOMIC DNA]</scope>
    <source>
        <strain evidence="3">cv. MD2</strain>
        <tissue evidence="2">Leaf</tissue>
    </source>
</reference>
<dbReference type="EMBL" id="LSRQ01000222">
    <property type="protein sequence ID" value="OAY84432.1"/>
    <property type="molecule type" value="Genomic_DNA"/>
</dbReference>
<proteinExistence type="predicted"/>
<dbReference type="InterPro" id="IPR000477">
    <property type="entry name" value="RT_dom"/>
</dbReference>